<protein>
    <submittedName>
        <fullName evidence="4">Uncharacterized protein</fullName>
    </submittedName>
</protein>
<feature type="region of interest" description="Disordered" evidence="1">
    <location>
        <begin position="1989"/>
        <end position="2036"/>
    </location>
</feature>
<feature type="compositionally biased region" description="Basic and acidic residues" evidence="1">
    <location>
        <begin position="1527"/>
        <end position="1536"/>
    </location>
</feature>
<feature type="domain" description="Agenet" evidence="3">
    <location>
        <begin position="461"/>
        <end position="519"/>
    </location>
</feature>
<feature type="region of interest" description="Disordered" evidence="1">
    <location>
        <begin position="2210"/>
        <end position="2250"/>
    </location>
</feature>
<feature type="region of interest" description="Disordered" evidence="1">
    <location>
        <begin position="841"/>
        <end position="869"/>
    </location>
</feature>
<feature type="domain" description="Agenet" evidence="3">
    <location>
        <begin position="2246"/>
        <end position="2304"/>
    </location>
</feature>
<feature type="region of interest" description="Disordered" evidence="1">
    <location>
        <begin position="2778"/>
        <end position="2836"/>
    </location>
</feature>
<feature type="domain" description="Agenet" evidence="3">
    <location>
        <begin position="2749"/>
        <end position="2807"/>
    </location>
</feature>
<dbReference type="InterPro" id="IPR014002">
    <property type="entry name" value="Agenet_dom_plant"/>
</dbReference>
<dbReference type="Gene3D" id="1.10.238.10">
    <property type="entry name" value="EF-hand"/>
    <property type="match status" value="1"/>
</dbReference>
<dbReference type="OrthoDB" id="76557at2759"/>
<feature type="domain" description="Tudor" evidence="2">
    <location>
        <begin position="2520"/>
        <end position="2578"/>
    </location>
</feature>
<feature type="compositionally biased region" description="Basic and acidic residues" evidence="1">
    <location>
        <begin position="1868"/>
        <end position="1887"/>
    </location>
</feature>
<feature type="region of interest" description="Disordered" evidence="1">
    <location>
        <begin position="510"/>
        <end position="555"/>
    </location>
</feature>
<feature type="compositionally biased region" description="Low complexity" evidence="1">
    <location>
        <begin position="539"/>
        <end position="548"/>
    </location>
</feature>
<feature type="domain" description="Tudor" evidence="2">
    <location>
        <begin position="2381"/>
        <end position="2439"/>
    </location>
</feature>
<accession>A0A8K1FKF3</accession>
<feature type="domain" description="Agenet" evidence="3">
    <location>
        <begin position="1880"/>
        <end position="1938"/>
    </location>
</feature>
<feature type="region of interest" description="Disordered" evidence="1">
    <location>
        <begin position="2074"/>
        <end position="2110"/>
    </location>
</feature>
<feature type="domain" description="Tudor" evidence="2">
    <location>
        <begin position="2749"/>
        <end position="2807"/>
    </location>
</feature>
<feature type="domain" description="Tudor" evidence="2">
    <location>
        <begin position="1464"/>
        <end position="1522"/>
    </location>
</feature>
<feature type="domain" description="Tudor" evidence="2">
    <location>
        <begin position="1166"/>
        <end position="1223"/>
    </location>
</feature>
<feature type="domain" description="Agenet" evidence="3">
    <location>
        <begin position="1017"/>
        <end position="1075"/>
    </location>
</feature>
<feature type="compositionally biased region" description="Basic and acidic residues" evidence="1">
    <location>
        <begin position="2369"/>
        <end position="2383"/>
    </location>
</feature>
<evidence type="ECO:0000256" key="1">
    <source>
        <dbReference type="SAM" id="MobiDB-lite"/>
    </source>
</evidence>
<feature type="region of interest" description="Disordered" evidence="1">
    <location>
        <begin position="1"/>
        <end position="23"/>
    </location>
</feature>
<feature type="compositionally biased region" description="Basic and acidic residues" evidence="1">
    <location>
        <begin position="1727"/>
        <end position="1737"/>
    </location>
</feature>
<feature type="domain" description="Tudor" evidence="2">
    <location>
        <begin position="1955"/>
        <end position="2013"/>
    </location>
</feature>
<feature type="region of interest" description="Disordered" evidence="1">
    <location>
        <begin position="1439"/>
        <end position="1473"/>
    </location>
</feature>
<feature type="region of interest" description="Disordered" evidence="1">
    <location>
        <begin position="2567"/>
        <end position="2603"/>
    </location>
</feature>
<feature type="compositionally biased region" description="Basic and acidic residues" evidence="1">
    <location>
        <begin position="1011"/>
        <end position="1025"/>
    </location>
</feature>
<feature type="compositionally biased region" description="Basic and acidic residues" evidence="1">
    <location>
        <begin position="2508"/>
        <end position="2529"/>
    </location>
</feature>
<feature type="compositionally biased region" description="Basic and acidic residues" evidence="1">
    <location>
        <begin position="1942"/>
        <end position="1961"/>
    </location>
</feature>
<feature type="compositionally biased region" description="Basic and acidic residues" evidence="1">
    <location>
        <begin position="1080"/>
        <end position="1101"/>
    </location>
</feature>
<feature type="compositionally biased region" description="Basic and acidic residues" evidence="1">
    <location>
        <begin position="1377"/>
        <end position="1396"/>
    </location>
</feature>
<dbReference type="SUPFAM" id="SSF47473">
    <property type="entry name" value="EF-hand"/>
    <property type="match status" value="1"/>
</dbReference>
<feature type="compositionally biased region" description="Basic and acidic residues" evidence="1">
    <location>
        <begin position="2582"/>
        <end position="2603"/>
    </location>
</feature>
<feature type="domain" description="Tudor" evidence="2">
    <location>
        <begin position="1092"/>
        <end position="1150"/>
    </location>
</feature>
<feature type="domain" description="Tudor" evidence="2">
    <location>
        <begin position="793"/>
        <end position="851"/>
    </location>
</feature>
<feature type="domain" description="Agenet" evidence="3">
    <location>
        <begin position="1315"/>
        <end position="1373"/>
    </location>
</feature>
<dbReference type="EMBL" id="SPLM01000006">
    <property type="protein sequence ID" value="TMW67050.1"/>
    <property type="molecule type" value="Genomic_DNA"/>
</dbReference>
<gene>
    <name evidence="4" type="ORF">Poli38472_012166</name>
</gene>
<feature type="region of interest" description="Disordered" evidence="1">
    <location>
        <begin position="2363"/>
        <end position="2383"/>
    </location>
</feature>
<feature type="compositionally biased region" description="Basic and acidic residues" evidence="1">
    <location>
        <begin position="1794"/>
        <end position="1815"/>
    </location>
</feature>
<feature type="region of interest" description="Disordered" evidence="1">
    <location>
        <begin position="1275"/>
        <end position="1322"/>
    </location>
</feature>
<feature type="region of interest" description="Disordered" evidence="1">
    <location>
        <begin position="1927"/>
        <end position="1961"/>
    </location>
</feature>
<feature type="domain" description="Agenet" evidence="3">
    <location>
        <begin position="2520"/>
        <end position="2578"/>
    </location>
</feature>
<feature type="domain" description="Agenet" evidence="3">
    <location>
        <begin position="1667"/>
        <end position="1725"/>
    </location>
</feature>
<evidence type="ECO:0000313" key="4">
    <source>
        <dbReference type="EMBL" id="TMW67050.1"/>
    </source>
</evidence>
<feature type="region of interest" description="Disordered" evidence="1">
    <location>
        <begin position="2641"/>
        <end position="2675"/>
    </location>
</feature>
<feature type="region of interest" description="Disordered" evidence="1">
    <location>
        <begin position="2495"/>
        <end position="2529"/>
    </location>
</feature>
<feature type="domain" description="Agenet" evidence="3">
    <location>
        <begin position="1166"/>
        <end position="1224"/>
    </location>
</feature>
<feature type="compositionally biased region" description="Basic and acidic residues" evidence="1">
    <location>
        <begin position="2155"/>
        <end position="2187"/>
    </location>
</feature>
<dbReference type="SUPFAM" id="SSF63748">
    <property type="entry name" value="Tudor/PWWP/MBT"/>
    <property type="match status" value="2"/>
</dbReference>
<name>A0A8K1FKF3_PYTOL</name>
<evidence type="ECO:0000259" key="2">
    <source>
        <dbReference type="SMART" id="SM00333"/>
    </source>
</evidence>
<feature type="domain" description="Agenet" evidence="3">
    <location>
        <begin position="544"/>
        <end position="602"/>
    </location>
</feature>
<comment type="caution">
    <text evidence="4">The sequence shown here is derived from an EMBL/GenBank/DDBJ whole genome shotgun (WGS) entry which is preliminary data.</text>
</comment>
<feature type="domain" description="Tudor" evidence="2">
    <location>
        <begin position="869"/>
        <end position="927"/>
    </location>
</feature>
<feature type="domain" description="Agenet" evidence="3">
    <location>
        <begin position="1955"/>
        <end position="2016"/>
    </location>
</feature>
<feature type="compositionally biased region" description="Basic and acidic residues" evidence="1">
    <location>
        <begin position="683"/>
        <end position="696"/>
    </location>
</feature>
<feature type="domain" description="Agenet" evidence="3">
    <location>
        <begin position="642"/>
        <end position="700"/>
    </location>
</feature>
<feature type="region of interest" description="Disordered" evidence="1">
    <location>
        <begin position="673"/>
        <end position="723"/>
    </location>
</feature>
<feature type="region of interest" description="Disordered" evidence="1">
    <location>
        <begin position="1067"/>
        <end position="1101"/>
    </location>
</feature>
<feature type="compositionally biased region" description="Low complexity" evidence="1">
    <location>
        <begin position="998"/>
        <end position="1008"/>
    </location>
</feature>
<feature type="domain" description="Tudor" evidence="2">
    <location>
        <begin position="1731"/>
        <end position="1788"/>
    </location>
</feature>
<feature type="compositionally biased region" description="Basic and acidic residues" evidence="1">
    <location>
        <begin position="584"/>
        <end position="595"/>
    </location>
</feature>
<feature type="compositionally biased region" description="Basic and acidic residues" evidence="1">
    <location>
        <begin position="525"/>
        <end position="538"/>
    </location>
</feature>
<feature type="domain" description="Agenet" evidence="3">
    <location>
        <begin position="1390"/>
        <end position="1448"/>
    </location>
</feature>
<feature type="compositionally biased region" description="Basic and acidic residues" evidence="1">
    <location>
        <begin position="1228"/>
        <end position="1247"/>
    </location>
</feature>
<feature type="region of interest" description="Disordered" evidence="1">
    <location>
        <begin position="993"/>
        <end position="1025"/>
    </location>
</feature>
<evidence type="ECO:0000313" key="5">
    <source>
        <dbReference type="Proteomes" id="UP000794436"/>
    </source>
</evidence>
<feature type="region of interest" description="Disordered" evidence="1">
    <location>
        <begin position="1360"/>
        <end position="1396"/>
    </location>
</feature>
<feature type="region of interest" description="Disordered" evidence="1">
    <location>
        <begin position="1716"/>
        <end position="1737"/>
    </location>
</feature>
<dbReference type="InterPro" id="IPR002999">
    <property type="entry name" value="Tudor"/>
</dbReference>
<feature type="region of interest" description="Disordered" evidence="1">
    <location>
        <begin position="1213"/>
        <end position="1247"/>
    </location>
</feature>
<dbReference type="FunFam" id="2.30.30.140:FF:000164">
    <property type="entry name" value="Uncharacterized protein"/>
    <property type="match status" value="19"/>
</dbReference>
<feature type="domain" description="Agenet" evidence="3">
    <location>
        <begin position="2669"/>
        <end position="2730"/>
    </location>
</feature>
<feature type="domain" description="Tudor" evidence="2">
    <location>
        <begin position="2104"/>
        <end position="2162"/>
    </location>
</feature>
<feature type="domain" description="Tudor" evidence="2">
    <location>
        <begin position="1241"/>
        <end position="1299"/>
    </location>
</feature>
<feature type="region of interest" description="Disordered" evidence="1">
    <location>
        <begin position="1853"/>
        <end position="1887"/>
    </location>
</feature>
<feature type="domain" description="Agenet" evidence="3">
    <location>
        <begin position="1241"/>
        <end position="1302"/>
    </location>
</feature>
<feature type="domain" description="Tudor" evidence="2">
    <location>
        <begin position="716"/>
        <end position="773"/>
    </location>
</feature>
<feature type="domain" description="Tudor" evidence="2">
    <location>
        <begin position="2669"/>
        <end position="2727"/>
    </location>
</feature>
<feature type="compositionally biased region" description="Low complexity" evidence="1">
    <location>
        <begin position="630"/>
        <end position="641"/>
    </location>
</feature>
<feature type="compositionally biased region" description="Basic and acidic residues" evidence="1">
    <location>
        <begin position="1441"/>
        <end position="1473"/>
    </location>
</feature>
<feature type="compositionally biased region" description="Basic and acidic residues" evidence="1">
    <location>
        <begin position="1303"/>
        <end position="1322"/>
    </location>
</feature>
<feature type="region of interest" description="Disordered" evidence="1">
    <location>
        <begin position="2431"/>
        <end position="2450"/>
    </location>
</feature>
<feature type="compositionally biased region" description="Basic and acidic residues" evidence="1">
    <location>
        <begin position="2017"/>
        <end position="2036"/>
    </location>
</feature>
<feature type="compositionally biased region" description="Basic and acidic residues" evidence="1">
    <location>
        <begin position="2656"/>
        <end position="2675"/>
    </location>
</feature>
<dbReference type="CDD" id="cd04508">
    <property type="entry name" value="Tudor_SF"/>
    <property type="match status" value="31"/>
</dbReference>
<feature type="region of interest" description="Disordered" evidence="1">
    <location>
        <begin position="1141"/>
        <end position="1175"/>
    </location>
</feature>
<feature type="region of interest" description="Disordered" evidence="1">
    <location>
        <begin position="1649"/>
        <end position="1669"/>
    </location>
</feature>
<feature type="domain" description="Agenet" evidence="3">
    <location>
        <begin position="942"/>
        <end position="999"/>
    </location>
</feature>
<dbReference type="InterPro" id="IPR041291">
    <property type="entry name" value="TUDOR_5"/>
</dbReference>
<feature type="region of interest" description="Disordered" evidence="1">
    <location>
        <begin position="1496"/>
        <end position="1536"/>
    </location>
</feature>
<feature type="domain" description="Tudor" evidence="2">
    <location>
        <begin position="1315"/>
        <end position="1373"/>
    </location>
</feature>
<feature type="compositionally biased region" description="Basic and acidic residues" evidence="1">
    <location>
        <begin position="1655"/>
        <end position="1669"/>
    </location>
</feature>
<feature type="domain" description="Tudor" evidence="2">
    <location>
        <begin position="1532"/>
        <end position="1590"/>
    </location>
</feature>
<feature type="domain" description="Tudor" evidence="2">
    <location>
        <begin position="2246"/>
        <end position="2304"/>
    </location>
</feature>
<feature type="domain" description="Tudor" evidence="2">
    <location>
        <begin position="461"/>
        <end position="519"/>
    </location>
</feature>
<organism evidence="4 5">
    <name type="scientific">Pythium oligandrum</name>
    <name type="common">Mycoparasitic fungus</name>
    <dbReference type="NCBI Taxonomy" id="41045"/>
    <lineage>
        <taxon>Eukaryota</taxon>
        <taxon>Sar</taxon>
        <taxon>Stramenopiles</taxon>
        <taxon>Oomycota</taxon>
        <taxon>Peronosporomycetes</taxon>
        <taxon>Pythiales</taxon>
        <taxon>Pythiaceae</taxon>
        <taxon>Pythium</taxon>
    </lineage>
</organism>
<feature type="domain" description="Agenet" evidence="3">
    <location>
        <begin position="2445"/>
        <end position="2503"/>
    </location>
</feature>
<dbReference type="InterPro" id="IPR011992">
    <property type="entry name" value="EF-hand-dom_pair"/>
</dbReference>
<evidence type="ECO:0000259" key="3">
    <source>
        <dbReference type="SMART" id="SM00743"/>
    </source>
</evidence>
<feature type="domain" description="Agenet" evidence="3">
    <location>
        <begin position="1092"/>
        <end position="1150"/>
    </location>
</feature>
<reference evidence="4" key="1">
    <citation type="submission" date="2019-03" db="EMBL/GenBank/DDBJ databases">
        <title>Long read genome sequence of the mycoparasitic Pythium oligandrum ATCC 38472 isolated from sugarbeet rhizosphere.</title>
        <authorList>
            <person name="Gaulin E."/>
        </authorList>
    </citation>
    <scope>NUCLEOTIDE SEQUENCE</scope>
    <source>
        <strain evidence="4">ATCC 38472_TT</strain>
    </source>
</reference>
<sequence length="2836" mass="314271">MDGLEYLSQWNDDDDADFQRPTPLDPEYWRGITHSCEPAREVYYHDPYPVAHPSATYGNAGMNAYPMGGGYQAPMATHRPMTAPSGGHGAYGYPHGVVTSPIHYQSARALPISPVTHDDRFFDGHAGVNASMGWGTIQARSGFTTSYASPQAIKAELRDAFVRAQSFANIQSLLQSFDPSHSGVISLRALQEGLLMVGVNVSGHTLQSIGQLYGTPGSGMVDYFALSRLLDVDPHEWDQIRAAIQGRRGSLAANGFDFTQIFLQNDHTRSGSVPRTIFMSILRDCGLGIPEATLHFMAIHLAAPFDTTSVAYGRFLELIGLGGMPGWGAAAHNAHTFGHRNSWSDNRGLQIHQEAYARPYDPPLVTAAPIRRESYVGSASVEVAMPRHGWICRVCAHQQIEDWVTHYGTYDIHFDSGQYEKRVDEGSIQAIPRARTVRAEPISESSKERKRTQPSDEDEGPRFDVGDKVEAQFNGGDRFFKGTIQKRRADGTYDILYDDSEVELKVKGRMIRKYKPSSPKKAQSPRKDQDRKTSKESESSSSEASFSKGQKVEVKVKGSDGYVKGTVFRVYASGGCDVELETGELEKQVPNDRIRSRAGTSPAKKPMMKSDDEPIRPKRPVSSTPRKPAVDSSSESSAPPAKKFRQGQKIEARYKGNDKYYPGVISRCRLNGTYDVDYDDGEKETAVKPDLIRAKESSSPTKKGPPPETSEDEPKKKLAVGQKVEARYKGKDKYYPGVISRCRLNGTFDIDYDDGEKETGVSGDLVRLKGGSSSPSKKANAGDSSESDVKAKPKLAVGQKIEAKYKGKDKYYPGVISRCRLNGTYDIDYDDGEKETGVGADLVRATSSSSPKKKPASDATSEEDTKSKKKFTMGQTIEAQYKGKTRFYAGVIARCRLNGTYDIDYDDGEKETGVDASLIRARETDQPKKKSATTSDAEQGKKKFKVGQPVEAKYKGKERYYSGVISRCRLNGTYDIDYDDGEKETGVAADLIKEKAQKSPTKSSQPTTSEDDVKPAKKFREGDKVEAQYKGKSKFYPGVISRCRLNGTYDINYDDGEKETGVAAELIRLKGGSASPSKKKASDDSEDDRKPKKLKEGDKVEAQYNGKSKFYPGVISRCRLNGTYDIDYDDGEKETGVAAELIRLKEGSSPSKKKSADDSEDDRKPKKLKEGDKVEAQYKGKSKFYPGVISRCRLNGTYDIDYDDGEKETGVAAELIRLKGGSASPSKKKSDDTSEEDSKKKKFREGEKVEVQYKGKSKYYPGVISRCRLNGTYDINYDDGEKETGVGPELIRSLEASKSPKKKIADDSEDDRKPKKFKEGDKVEAQYKGKSKFYPGVISRCRLNGTYDIDYDDGEKETGVAAELIRSKGGSSSPSKKKSDDTSEDDSKKKKFKEGEKVEAQYKGKSKFYPGVISRCRLNGTYDIDYDDGEKETGVAAELIRSLEAKSPKKKSDDSSGDDRKGSTKFRESEKVEAQYKGKSRFYPGVISRCRLNGTYDIDYDDGEKETGVAPELIRSTEKSSSGGSDGSRKEKKFKEGEKVEAQYKGKIKFYPGVISRCRLNGTYDIDYDDGEKETGVAAELIRSREASGGGSKKLKEGDKVEAQYKGKSKFYPGVISRCRLNGTYDIDYDDGEKETGVAAELIRLKESSSLSKKKAADDSEDDRKAKKFREGDKIEAQYKGKSKFYPGVISRCRLNGTYDIDYDDGEKETGVAAELIRSRNSGDSSARGEKKFREGDKVEAQYKGKSKFYPGVISRCRLNGTYDINYDDGEKETGVAAELIRLKGGSASPSKKKASDDSEDDRKPKKLKEGDKVEAQYNGKSKFYPGVISRCRLNGTYDIDYDDGEKETGVAAELIRLKEGSSPSKKKSADDSEDDRKPKKLKEGDKVEAQYKGKSKFYPGVISRCRLNGTYDIDYDDGEKETGVAAELIRLKGGSASPSKKKSDDTSEEDSKKKKFREGEKVEVQYKGKSKYYPGVISRCRLNGTYDINYDDGEKETGVGPELIRSLEASKSPKKKIADDSEDDRKPKKFKEGDKVEAQYKGKSKFYPGVISRCRLNGTYDIDYDDGEKETGVAAELIRSKGGSSSPSKKKSDDTSEDDSKKKKFKEGEKVEAQYKGKSKFYPGVISRCRLNGTYDIDYDDGEKETGVAAELIRSLEAKSPKKKSDDSSGDDRKGSTKFRESEKVEAQYKGKSRFYPGVISRCRLNGTYDIDYDDGEKETGVAPELIRSTEKSSSGGSDGSRKEKKFKEGEKVEAQYKGKIKFYPGVISRCRLNGTYDIDYDDGEKETGVAAELIRSREASGSGSKKLKEGDKVEAQYKGKSKFYPGVISRCRLNGTYDIDYDDGEKETGVAAELIRLKESSSLSKKKAADDSEDDRKAKKFREGDKIEAQYKGKSKFYPGVISRCRLNGTYDIDYDDGEKETGVAAELIRSRNSGDSSARGEKKFREGDKVEAQYKGKSKFYPGVISRCRLNGTYDINYDDGEKETGVAAELIRLKGGSASPSKKKASDDSEDDRKPKKLKEGDKVEAQYNGKSKFYPGVISRCRLNGTYDIDYDDGEKETGVAAELIRLKEGSSPSKKKSADDSEDDRKPKKLKEGDKVEAQYKGKSKFYPGVISRCRLNGTYDIDYDDGEKETGVAAELIRLKGGSASPSKKKSDDTSEEDSKKKKFREGEKVEVQYKGKSKYYPGVISRCRLNGTYDINYDDGEKETGVGPELIRSLEASKTPRKAADDRELTRSSSFKADLGPTFRVGTRIEALYHGKDKYYKGTISKANADGTYDVEYDDGDKESKVPARNIRPLKTSNFSATAEFSVDRPSRPSASNGARRRSGNSSD</sequence>
<feature type="region of interest" description="Disordered" evidence="1">
    <location>
        <begin position="2153"/>
        <end position="2187"/>
    </location>
</feature>
<feature type="region of interest" description="Disordered" evidence="1">
    <location>
        <begin position="1781"/>
        <end position="1815"/>
    </location>
</feature>
<dbReference type="Pfam" id="PF18359">
    <property type="entry name" value="Tudor_5"/>
    <property type="match status" value="2"/>
</dbReference>
<feature type="domain" description="Tudor" evidence="2">
    <location>
        <begin position="1593"/>
        <end position="1651"/>
    </location>
</feature>
<feature type="compositionally biased region" description="Basic and acidic residues" evidence="1">
    <location>
        <begin position="2091"/>
        <end position="2110"/>
    </location>
</feature>
<feature type="domain" description="Agenet" evidence="3">
    <location>
        <begin position="2381"/>
        <end position="2439"/>
    </location>
</feature>
<feature type="domain" description="Tudor" evidence="2">
    <location>
        <begin position="1806"/>
        <end position="1864"/>
    </location>
</feature>
<feature type="compositionally biased region" description="Basic residues" evidence="1">
    <location>
        <begin position="2827"/>
        <end position="2836"/>
    </location>
</feature>
<feature type="region of interest" description="Disordered" evidence="1">
    <location>
        <begin position="583"/>
        <end position="656"/>
    </location>
</feature>
<feature type="domain" description="Agenet" evidence="3">
    <location>
        <begin position="716"/>
        <end position="774"/>
    </location>
</feature>
<feature type="region of interest" description="Disordered" evidence="1">
    <location>
        <begin position="2705"/>
        <end position="2748"/>
    </location>
</feature>
<dbReference type="SMART" id="SM00333">
    <property type="entry name" value="TUDOR"/>
    <property type="match status" value="31"/>
</dbReference>
<feature type="domain" description="Agenet" evidence="3">
    <location>
        <begin position="1806"/>
        <end position="1864"/>
    </location>
</feature>
<feature type="region of interest" description="Disordered" evidence="1">
    <location>
        <begin position="917"/>
        <end position="944"/>
    </location>
</feature>
<feature type="domain" description="Agenet" evidence="3">
    <location>
        <begin position="1731"/>
        <end position="1789"/>
    </location>
</feature>
<feature type="compositionally biased region" description="Basic and acidic residues" evidence="1">
    <location>
        <begin position="2241"/>
        <end position="2250"/>
    </location>
</feature>
<feature type="domain" description="Tudor" evidence="2">
    <location>
        <begin position="1880"/>
        <end position="1937"/>
    </location>
</feature>
<feature type="domain" description="Tudor" evidence="2">
    <location>
        <begin position="2594"/>
        <end position="2651"/>
    </location>
</feature>
<feature type="domain" description="Tudor" evidence="2">
    <location>
        <begin position="642"/>
        <end position="700"/>
    </location>
</feature>
<feature type="domain" description="Tudor" evidence="2">
    <location>
        <begin position="2445"/>
        <end position="2502"/>
    </location>
</feature>
<feature type="domain" description="Agenet" evidence="3">
    <location>
        <begin position="2594"/>
        <end position="2652"/>
    </location>
</feature>
<feature type="domain" description="Agenet" evidence="3">
    <location>
        <begin position="1593"/>
        <end position="1651"/>
    </location>
</feature>
<feature type="domain" description="Tudor" evidence="2">
    <location>
        <begin position="2307"/>
        <end position="2365"/>
    </location>
</feature>
<feature type="compositionally biased region" description="Basic and acidic residues" evidence="1">
    <location>
        <begin position="2441"/>
        <end position="2450"/>
    </location>
</feature>
<feature type="compositionally biased region" description="Basic and acidic residues" evidence="1">
    <location>
        <begin position="445"/>
        <end position="468"/>
    </location>
</feature>
<dbReference type="Proteomes" id="UP000794436">
    <property type="component" value="Unassembled WGS sequence"/>
</dbReference>
<dbReference type="PANTHER" id="PTHR34157:SF2">
    <property type="entry name" value="TUZIN"/>
    <property type="match status" value="1"/>
</dbReference>
<dbReference type="PANTHER" id="PTHR34157">
    <property type="entry name" value="TUZIN"/>
    <property type="match status" value="1"/>
</dbReference>
<dbReference type="SMART" id="SM00743">
    <property type="entry name" value="Agenet"/>
    <property type="match status" value="28"/>
</dbReference>
<feature type="domain" description="Agenet" evidence="3">
    <location>
        <begin position="2307"/>
        <end position="2365"/>
    </location>
</feature>
<feature type="compositionally biased region" description="Basic and acidic residues" evidence="1">
    <location>
        <begin position="1154"/>
        <end position="1175"/>
    </location>
</feature>
<feature type="domain" description="Tudor" evidence="2">
    <location>
        <begin position="1017"/>
        <end position="1074"/>
    </location>
</feature>
<feature type="region of interest" description="Disordered" evidence="1">
    <location>
        <begin position="749"/>
        <end position="794"/>
    </location>
</feature>
<keyword evidence="5" id="KW-1185">Reference proteome</keyword>
<proteinExistence type="predicted"/>
<feature type="domain" description="Tudor" evidence="2">
    <location>
        <begin position="1390"/>
        <end position="1448"/>
    </location>
</feature>
<feature type="domain" description="Agenet" evidence="3">
    <location>
        <begin position="2104"/>
        <end position="2162"/>
    </location>
</feature>
<dbReference type="Gene3D" id="2.30.30.140">
    <property type="match status" value="32"/>
</dbReference>
<feature type="region of interest" description="Disordered" evidence="1">
    <location>
        <begin position="433"/>
        <end position="468"/>
    </location>
</feature>
<feature type="domain" description="Tudor" evidence="2">
    <location>
        <begin position="942"/>
        <end position="1000"/>
    </location>
</feature>
<feature type="domain" description="Agenet" evidence="3">
    <location>
        <begin position="1532"/>
        <end position="1590"/>
    </location>
</feature>
<feature type="domain" description="Tudor" evidence="2">
    <location>
        <begin position="2178"/>
        <end position="2236"/>
    </location>
</feature>
<feature type="domain" description="Tudor" evidence="2">
    <location>
        <begin position="2029"/>
        <end position="2087"/>
    </location>
</feature>
<feature type="domain" description="Tudor" evidence="2">
    <location>
        <begin position="1667"/>
        <end position="1725"/>
    </location>
</feature>
<feature type="domain" description="Agenet" evidence="3">
    <location>
        <begin position="2029"/>
        <end position="2087"/>
    </location>
</feature>